<dbReference type="Gene3D" id="3.30.40.220">
    <property type="match status" value="1"/>
</dbReference>
<protein>
    <submittedName>
        <fullName evidence="1">Uncharacterized protein</fullName>
    </submittedName>
</protein>
<evidence type="ECO:0000313" key="1">
    <source>
        <dbReference type="EMBL" id="MXP64802.1"/>
    </source>
</evidence>
<keyword evidence="2" id="KW-1185">Reference proteome</keyword>
<dbReference type="EMBL" id="SNVJ01000014">
    <property type="protein sequence ID" value="MXP64802.1"/>
    <property type="molecule type" value="Genomic_DNA"/>
</dbReference>
<organism evidence="1 2">
    <name type="scientific">Teichococcus coralli</name>
    <dbReference type="NCBI Taxonomy" id="2545983"/>
    <lineage>
        <taxon>Bacteria</taxon>
        <taxon>Pseudomonadati</taxon>
        <taxon>Pseudomonadota</taxon>
        <taxon>Alphaproteobacteria</taxon>
        <taxon>Acetobacterales</taxon>
        <taxon>Roseomonadaceae</taxon>
        <taxon>Roseomonas</taxon>
    </lineage>
</organism>
<dbReference type="Proteomes" id="UP000460715">
    <property type="component" value="Unassembled WGS sequence"/>
</dbReference>
<proteinExistence type="predicted"/>
<dbReference type="OrthoDB" id="9129493at2"/>
<gene>
    <name evidence="1" type="ORF">E0493_15725</name>
</gene>
<reference evidence="1 2" key="1">
    <citation type="submission" date="2019-03" db="EMBL/GenBank/DDBJ databases">
        <title>Roseomonas sp. a novel Roseomonas species isolated from Sea whip Gorgonian.</title>
        <authorList>
            <person name="Li F."/>
            <person name="Pan X."/>
            <person name="Huang S."/>
            <person name="Li Z."/>
            <person name="Meng B."/>
        </authorList>
    </citation>
    <scope>NUCLEOTIDE SEQUENCE [LARGE SCALE GENOMIC DNA]</scope>
    <source>
        <strain evidence="1 2">M0104</strain>
    </source>
</reference>
<comment type="caution">
    <text evidence="1">The sequence shown here is derived from an EMBL/GenBank/DDBJ whole genome shotgun (WGS) entry which is preliminary data.</text>
</comment>
<name>A0A845BHX8_9PROT</name>
<dbReference type="RefSeq" id="WP_160938203.1">
    <property type="nucleotide sequence ID" value="NZ_SNVJ01000014.1"/>
</dbReference>
<sequence length="197" mass="22076">MPHKTPTSGAVESTQDVSKKEKAEWLQRHFRCKKSIAKAGGDVFDLQYAHFIDIAPDYCPVLGIPLVYGRRISGKRQPHPDSPSIDRLDGSKGYVSHNVEIISHRANTFKGNSTLEEIISLAAWFQARSPRKDPNFLTPYQEAALGEKHLFTREGLREVEDAMLHAAEAERDIDKADCFRLAAELARHDLGLLQDGI</sequence>
<accession>A0A845BHX8</accession>
<evidence type="ECO:0000313" key="2">
    <source>
        <dbReference type="Proteomes" id="UP000460715"/>
    </source>
</evidence>
<dbReference type="AlphaFoldDB" id="A0A845BHX8"/>